<dbReference type="STRING" id="910347.SAMN05421773_103318"/>
<feature type="domain" description="Histidine kinase/HSP90-like ATPase" evidence="2">
    <location>
        <begin position="20"/>
        <end position="131"/>
    </location>
</feature>
<organism evidence="3 4">
    <name type="scientific">Streptomyces aidingensis</name>
    <dbReference type="NCBI Taxonomy" id="910347"/>
    <lineage>
        <taxon>Bacteria</taxon>
        <taxon>Bacillati</taxon>
        <taxon>Actinomycetota</taxon>
        <taxon>Actinomycetes</taxon>
        <taxon>Kitasatosporales</taxon>
        <taxon>Streptomycetaceae</taxon>
        <taxon>Streptomyces</taxon>
    </lineage>
</organism>
<dbReference type="EMBL" id="FOLM01000003">
    <property type="protein sequence ID" value="SFC44630.1"/>
    <property type="molecule type" value="Genomic_DNA"/>
</dbReference>
<evidence type="ECO:0000313" key="4">
    <source>
        <dbReference type="Proteomes" id="UP000199207"/>
    </source>
</evidence>
<keyword evidence="1" id="KW-0723">Serine/threonine-protein kinase</keyword>
<keyword evidence="3" id="KW-0808">Transferase</keyword>
<dbReference type="CDD" id="cd16936">
    <property type="entry name" value="HATPase_RsbW-like"/>
    <property type="match status" value="1"/>
</dbReference>
<dbReference type="PANTHER" id="PTHR35526">
    <property type="entry name" value="ANTI-SIGMA-F FACTOR RSBW-RELATED"/>
    <property type="match status" value="1"/>
</dbReference>
<evidence type="ECO:0000313" key="3">
    <source>
        <dbReference type="EMBL" id="SFC44630.1"/>
    </source>
</evidence>
<keyword evidence="3" id="KW-0418">Kinase</keyword>
<keyword evidence="4" id="KW-1185">Reference proteome</keyword>
<dbReference type="PANTHER" id="PTHR35526:SF3">
    <property type="entry name" value="ANTI-SIGMA-F FACTOR RSBW"/>
    <property type="match status" value="1"/>
</dbReference>
<proteinExistence type="predicted"/>
<protein>
    <submittedName>
        <fullName evidence="3">Serine/threonine-protein kinase RsbW</fullName>
    </submittedName>
</protein>
<dbReference type="GO" id="GO:0004674">
    <property type="term" value="F:protein serine/threonine kinase activity"/>
    <property type="evidence" value="ECO:0007669"/>
    <property type="project" value="UniProtKB-KW"/>
</dbReference>
<evidence type="ECO:0000259" key="2">
    <source>
        <dbReference type="Pfam" id="PF13581"/>
    </source>
</evidence>
<dbReference type="RefSeq" id="WP_175541320.1">
    <property type="nucleotide sequence ID" value="NZ_FOLM01000003.1"/>
</dbReference>
<dbReference type="Pfam" id="PF13581">
    <property type="entry name" value="HATPase_c_2"/>
    <property type="match status" value="1"/>
</dbReference>
<accession>A0A1I1JGQ8</accession>
<reference evidence="3 4" key="1">
    <citation type="submission" date="2016-10" db="EMBL/GenBank/DDBJ databases">
        <authorList>
            <person name="de Groot N.N."/>
        </authorList>
    </citation>
    <scope>NUCLEOTIDE SEQUENCE [LARGE SCALE GENOMIC DNA]</scope>
    <source>
        <strain evidence="3 4">CGMCC 4.5739</strain>
    </source>
</reference>
<evidence type="ECO:0000256" key="1">
    <source>
        <dbReference type="ARBA" id="ARBA00022527"/>
    </source>
</evidence>
<dbReference type="Proteomes" id="UP000199207">
    <property type="component" value="Unassembled WGS sequence"/>
</dbReference>
<gene>
    <name evidence="3" type="ORF">SAMN05421773_103318</name>
</gene>
<dbReference type="SUPFAM" id="SSF55874">
    <property type="entry name" value="ATPase domain of HSP90 chaperone/DNA topoisomerase II/histidine kinase"/>
    <property type="match status" value="1"/>
</dbReference>
<name>A0A1I1JGQ8_9ACTN</name>
<sequence>MAGIGGLGRSRHRYEWNLLAEAREIESLRGRVGDAVRSLGGDTDAVESARLGVSELLANAVQHVEDPHLRLVVLRERGAVFVKLFDRSPKVPAVSTPDWDSDSGRGLWLLREMTDAMGYTCTPTGKWVWFRCPLAKAEVAA</sequence>
<dbReference type="InterPro" id="IPR050267">
    <property type="entry name" value="Anti-sigma-factor_SerPK"/>
</dbReference>
<dbReference type="InterPro" id="IPR003594">
    <property type="entry name" value="HATPase_dom"/>
</dbReference>
<dbReference type="Gene3D" id="3.30.565.10">
    <property type="entry name" value="Histidine kinase-like ATPase, C-terminal domain"/>
    <property type="match status" value="1"/>
</dbReference>
<dbReference type="AlphaFoldDB" id="A0A1I1JGQ8"/>
<dbReference type="InterPro" id="IPR036890">
    <property type="entry name" value="HATPase_C_sf"/>
</dbReference>